<evidence type="ECO:0000256" key="2">
    <source>
        <dbReference type="ARBA" id="ARBA00023134"/>
    </source>
</evidence>
<keyword evidence="7" id="KW-1185">Reference proteome</keyword>
<keyword evidence="4" id="KW-0460">Magnesium</keyword>
<evidence type="ECO:0000256" key="5">
    <source>
        <dbReference type="SAM" id="MobiDB-lite"/>
    </source>
</evidence>
<name>A0A8C5EI10_GOUWI</name>
<dbReference type="AlphaFoldDB" id="A0A8C5EI10"/>
<reference evidence="6" key="2">
    <citation type="submission" date="2025-08" db="UniProtKB">
        <authorList>
            <consortium name="Ensembl"/>
        </authorList>
    </citation>
    <scope>IDENTIFICATION</scope>
</reference>
<keyword evidence="1 3" id="KW-0547">Nucleotide-binding</keyword>
<dbReference type="PANTHER" id="PTHR46724">
    <property type="entry name" value="ADP-RIBOSYLATION FACTOR-LIKE PROTEIN 9-RELATED"/>
    <property type="match status" value="1"/>
</dbReference>
<evidence type="ECO:0000256" key="1">
    <source>
        <dbReference type="ARBA" id="ARBA00022741"/>
    </source>
</evidence>
<dbReference type="InterPro" id="IPR027417">
    <property type="entry name" value="P-loop_NTPase"/>
</dbReference>
<evidence type="ECO:0008006" key="8">
    <source>
        <dbReference type="Google" id="ProtNLM"/>
    </source>
</evidence>
<organism evidence="6 7">
    <name type="scientific">Gouania willdenowi</name>
    <name type="common">Blunt-snouted clingfish</name>
    <name type="synonym">Lepadogaster willdenowi</name>
    <dbReference type="NCBI Taxonomy" id="441366"/>
    <lineage>
        <taxon>Eukaryota</taxon>
        <taxon>Metazoa</taxon>
        <taxon>Chordata</taxon>
        <taxon>Craniata</taxon>
        <taxon>Vertebrata</taxon>
        <taxon>Euteleostomi</taxon>
        <taxon>Actinopterygii</taxon>
        <taxon>Neopterygii</taxon>
        <taxon>Teleostei</taxon>
        <taxon>Neoteleostei</taxon>
        <taxon>Acanthomorphata</taxon>
        <taxon>Ovalentaria</taxon>
        <taxon>Blenniimorphae</taxon>
        <taxon>Blenniiformes</taxon>
        <taxon>Gobiesocoidei</taxon>
        <taxon>Gobiesocidae</taxon>
        <taxon>Gobiesocinae</taxon>
        <taxon>Gouania</taxon>
    </lineage>
</organism>
<evidence type="ECO:0000256" key="3">
    <source>
        <dbReference type="PIRSR" id="PIRSR606689-1"/>
    </source>
</evidence>
<accession>A0A8C5EI10</accession>
<feature type="binding site" evidence="3">
    <location>
        <begin position="36"/>
        <end position="43"/>
    </location>
    <ligand>
        <name>GTP</name>
        <dbReference type="ChEBI" id="CHEBI:37565"/>
    </ligand>
</feature>
<evidence type="ECO:0000256" key="4">
    <source>
        <dbReference type="PIRSR" id="PIRSR606689-2"/>
    </source>
</evidence>
<evidence type="ECO:0000313" key="7">
    <source>
        <dbReference type="Proteomes" id="UP000694680"/>
    </source>
</evidence>
<dbReference type="GO" id="GO:0003924">
    <property type="term" value="F:GTPase activity"/>
    <property type="evidence" value="ECO:0007669"/>
    <property type="project" value="InterPro"/>
</dbReference>
<dbReference type="InterPro" id="IPR006689">
    <property type="entry name" value="Small_GTPase_ARF/SAR"/>
</dbReference>
<protein>
    <recommendedName>
        <fullName evidence="8">ADP-ribosylation factor-like protein 10</fullName>
    </recommendedName>
</protein>
<evidence type="ECO:0000313" key="6">
    <source>
        <dbReference type="Ensembl" id="ENSGWIP00000022159.1"/>
    </source>
</evidence>
<feature type="binding site" evidence="4">
    <location>
        <position position="43"/>
    </location>
    <ligand>
        <name>Mg(2+)</name>
        <dbReference type="ChEBI" id="CHEBI:18420"/>
    </ligand>
</feature>
<dbReference type="SUPFAM" id="SSF52540">
    <property type="entry name" value="P-loop containing nucleoside triphosphate hydrolases"/>
    <property type="match status" value="1"/>
</dbReference>
<dbReference type="PANTHER" id="PTHR46724:SF1">
    <property type="entry name" value="ADP RIBOSYLATION FACTOR LIKE GTPASE 10"/>
    <property type="match status" value="1"/>
</dbReference>
<dbReference type="GO" id="GO:0046872">
    <property type="term" value="F:metal ion binding"/>
    <property type="evidence" value="ECO:0007669"/>
    <property type="project" value="UniProtKB-KW"/>
</dbReference>
<reference evidence="6" key="1">
    <citation type="submission" date="2020-06" db="EMBL/GenBank/DDBJ databases">
        <authorList>
            <consortium name="Wellcome Sanger Institute Data Sharing"/>
        </authorList>
    </citation>
    <scope>NUCLEOTIDE SEQUENCE [LARGE SCALE GENOMIC DNA]</scope>
</reference>
<dbReference type="Pfam" id="PF00025">
    <property type="entry name" value="Arf"/>
    <property type="match status" value="1"/>
</dbReference>
<feature type="binding site" evidence="3">
    <location>
        <position position="88"/>
    </location>
    <ligand>
        <name>GTP</name>
        <dbReference type="ChEBI" id="CHEBI:37565"/>
    </ligand>
</feature>
<keyword evidence="2 3" id="KW-0342">GTP-binding</keyword>
<keyword evidence="4" id="KW-0479">Metal-binding</keyword>
<dbReference type="GO" id="GO:0005525">
    <property type="term" value="F:GTP binding"/>
    <property type="evidence" value="ECO:0007669"/>
    <property type="project" value="UniProtKB-KW"/>
</dbReference>
<dbReference type="Proteomes" id="UP000694680">
    <property type="component" value="Chromosome 14"/>
</dbReference>
<sequence>MLVKKKNKDKNYAKVNKKQNEQDQGGKAQLQVLVVGLDGAGKSSVLQALSCEGRSRRRKGRSFRPTRGFNFLSVHMPTCQLDFLEIGGAEDLRCHWSDYLRRSDLLLFVVDSSDKRRLPLAKAELHRLLRARPRLPTVVLGNKQVNTSWTWTGSRSS</sequence>
<dbReference type="Gene3D" id="3.40.50.300">
    <property type="entry name" value="P-loop containing nucleotide triphosphate hydrolases"/>
    <property type="match status" value="1"/>
</dbReference>
<proteinExistence type="predicted"/>
<feature type="region of interest" description="Disordered" evidence="5">
    <location>
        <begin position="1"/>
        <end position="25"/>
    </location>
</feature>
<feature type="binding site" evidence="4">
    <location>
        <position position="66"/>
    </location>
    <ligand>
        <name>Mg(2+)</name>
        <dbReference type="ChEBI" id="CHEBI:18420"/>
    </ligand>
</feature>
<dbReference type="PROSITE" id="PS51417">
    <property type="entry name" value="ARF"/>
    <property type="match status" value="1"/>
</dbReference>
<dbReference type="Ensembl" id="ENSGWIT00000024291.1">
    <property type="protein sequence ID" value="ENSGWIP00000022159.1"/>
    <property type="gene ID" value="ENSGWIG00000011893.1"/>
</dbReference>
<reference evidence="6" key="3">
    <citation type="submission" date="2025-09" db="UniProtKB">
        <authorList>
            <consortium name="Ensembl"/>
        </authorList>
    </citation>
    <scope>IDENTIFICATION</scope>
</reference>
<dbReference type="InterPro" id="IPR053254">
    <property type="entry name" value="Arf-like_GTPase"/>
</dbReference>